<dbReference type="FunFam" id="2.40.330.10:FF:000006">
    <property type="entry name" value="B3 domain-containing transcription repressor VAL1"/>
    <property type="match status" value="1"/>
</dbReference>
<dbReference type="InterPro" id="IPR015300">
    <property type="entry name" value="DNA-bd_pseudobarrel_sf"/>
</dbReference>
<evidence type="ECO:0000256" key="7">
    <source>
        <dbReference type="ARBA" id="ARBA00023163"/>
    </source>
</evidence>
<organism evidence="12 13">
    <name type="scientific">Arabidopsis thaliana</name>
    <name type="common">Mouse-ear cress</name>
    <dbReference type="NCBI Taxonomy" id="3702"/>
    <lineage>
        <taxon>Eukaryota</taxon>
        <taxon>Viridiplantae</taxon>
        <taxon>Streptophyta</taxon>
        <taxon>Embryophyta</taxon>
        <taxon>Tracheophyta</taxon>
        <taxon>Spermatophyta</taxon>
        <taxon>Magnoliopsida</taxon>
        <taxon>eudicotyledons</taxon>
        <taxon>Gunneridae</taxon>
        <taxon>Pentapetalae</taxon>
        <taxon>rosids</taxon>
        <taxon>malvids</taxon>
        <taxon>Brassicales</taxon>
        <taxon>Brassicaceae</taxon>
        <taxon>Camelineae</taxon>
        <taxon>Arabidopsis</taxon>
    </lineage>
</organism>
<keyword evidence="6" id="KW-0238">DNA-binding</keyword>
<name>A0A5S9XXU6_ARATH</name>
<dbReference type="AlphaFoldDB" id="A0A5S9XXU6"/>
<dbReference type="InterPro" id="IPR003340">
    <property type="entry name" value="B3_DNA-bd"/>
</dbReference>
<dbReference type="SMART" id="SM01019">
    <property type="entry name" value="B3"/>
    <property type="match status" value="1"/>
</dbReference>
<feature type="domain" description="TF-B3" evidence="10">
    <location>
        <begin position="357"/>
        <end position="458"/>
    </location>
</feature>
<sequence length="851" mass="94564">MARQISSPVTGDKPAYISVISVKWHNYLRGSISTAPLRSFVWTCLSLELVWLKTEEMEVTRGFSFLDKFLRKLNRAAQLVNYGVNKGLHERTVRSGLYVGRVEKRLAYAIRCAYEQSIFCEVFHAKESGWRECNSCDKRLHCGCIASRFMMELLENGGVTCISCAKKSGLISMNVSHESNGKDFPSFASAEHVGSVLERTNLKHLLHFQRIDPTHSSLQMKQEESLLPSSLDALRHKTERKELSAQPNLSISLGPTLMTSPFHDAAVDDRSKTNSIFQLAPRSRQLLPKPANSAPIAAGMEPSGSLVSQIHVARPPPEGRGKTQLLPRYWPRITDQELLQLSGQYPHLSNSKIIPLFEKVLSASDAGRIGRLVLPKACAEAYFPPISLPEGLPLKIQDIKGKEWVFQFRFWPNNNSRMYVLEGVTPCIQSMQLQAGDTVTFSRTEPEGKLVMGYRKATNSTATQMFKGSSEPNLNMFSNSLNPGCGDINWSKLEKSEDMAKDNLFLQSSLTSARKRVRNIGTKSKRLLIDSVDVLELKITWEEAQELLRPPQSTKPSIFTLENQDFEEYDEPPVFGKRTLFVSRQTGEQEQWVQCDACGKWRQLPVDILLPPKWSCSDNLLDPGRSSCSAPDELSPREQDTLVRQSKEFKRRRLASSNEKLNQSQDASALNSLGNAGITTTGEQGEITVAATTKHPRHRAGCSCIVCSQPPSGKGKHKPSCTCTVCEAVKRRFRTLMLRKRNRGEAGQASQQAQSQSECRDETEVESIPAVELAAGENIDLNSDPGASRVSMMRLLQAAAFPLEAYLKQKAISNTAGEQQSSDMVSTEHGSSSAAQETEKDTTNGAHDPVN</sequence>
<reference evidence="12 13" key="1">
    <citation type="submission" date="2019-12" db="EMBL/GenBank/DDBJ databases">
        <authorList>
            <person name="Jiao W.-B."/>
            <person name="Schneeberger K."/>
        </authorList>
    </citation>
    <scope>NUCLEOTIDE SEQUENCE [LARGE SCALE GENOMIC DNA]</scope>
    <source>
        <strain evidence="13">cv. C24</strain>
    </source>
</reference>
<feature type="region of interest" description="Disordered" evidence="9">
    <location>
        <begin position="814"/>
        <end position="851"/>
    </location>
</feature>
<evidence type="ECO:0000313" key="12">
    <source>
        <dbReference type="EMBL" id="CAA0397196.1"/>
    </source>
</evidence>
<dbReference type="GO" id="GO:0008270">
    <property type="term" value="F:zinc ion binding"/>
    <property type="evidence" value="ECO:0007669"/>
    <property type="project" value="UniProtKB-KW"/>
</dbReference>
<dbReference type="FunFam" id="3.30.40.100:FF:000007">
    <property type="entry name" value="B3 domain-containing transcription repressor VAL2"/>
    <property type="match status" value="1"/>
</dbReference>
<comment type="subcellular location">
    <subcellularLocation>
        <location evidence="1">Nucleus</location>
    </subcellularLocation>
</comment>
<evidence type="ECO:0000256" key="1">
    <source>
        <dbReference type="ARBA" id="ARBA00004123"/>
    </source>
</evidence>
<evidence type="ECO:0000259" key="10">
    <source>
        <dbReference type="PROSITE" id="PS50863"/>
    </source>
</evidence>
<proteinExistence type="predicted"/>
<evidence type="ECO:0000313" key="13">
    <source>
        <dbReference type="Proteomes" id="UP000434276"/>
    </source>
</evidence>
<evidence type="ECO:0000256" key="8">
    <source>
        <dbReference type="ARBA" id="ARBA00023242"/>
    </source>
</evidence>
<dbReference type="Pfam" id="PF02362">
    <property type="entry name" value="B3"/>
    <property type="match status" value="1"/>
</dbReference>
<dbReference type="PROSITE" id="PS51050">
    <property type="entry name" value="ZF_CW"/>
    <property type="match status" value="1"/>
</dbReference>
<dbReference type="Gene3D" id="3.30.40.100">
    <property type="match status" value="1"/>
</dbReference>
<dbReference type="Proteomes" id="UP000434276">
    <property type="component" value="Unassembled WGS sequence"/>
</dbReference>
<feature type="compositionally biased region" description="Low complexity" evidence="9">
    <location>
        <begin position="745"/>
        <end position="757"/>
    </location>
</feature>
<dbReference type="InterPro" id="IPR011124">
    <property type="entry name" value="Znf_CW"/>
</dbReference>
<keyword evidence="4" id="KW-0862">Zinc</keyword>
<keyword evidence="5" id="KW-0805">Transcription regulation</keyword>
<evidence type="ECO:0000256" key="4">
    <source>
        <dbReference type="ARBA" id="ARBA00022833"/>
    </source>
</evidence>
<keyword evidence="2" id="KW-0479">Metal-binding</keyword>
<evidence type="ECO:0000256" key="3">
    <source>
        <dbReference type="ARBA" id="ARBA00022771"/>
    </source>
</evidence>
<feature type="compositionally biased region" description="Polar residues" evidence="9">
    <location>
        <begin position="655"/>
        <end position="674"/>
    </location>
</feature>
<dbReference type="SUPFAM" id="SSF101936">
    <property type="entry name" value="DNA-binding pseudobarrel domain"/>
    <property type="match status" value="1"/>
</dbReference>
<feature type="domain" description="CW-type" evidence="11">
    <location>
        <begin position="586"/>
        <end position="636"/>
    </location>
</feature>
<dbReference type="GO" id="GO:0003677">
    <property type="term" value="F:DNA binding"/>
    <property type="evidence" value="ECO:0007669"/>
    <property type="project" value="UniProtKB-KW"/>
</dbReference>
<dbReference type="InterPro" id="IPR057743">
    <property type="entry name" value="Zfn_VAL1-3_N"/>
</dbReference>
<dbReference type="Pfam" id="PF07496">
    <property type="entry name" value="zf-CW"/>
    <property type="match status" value="1"/>
</dbReference>
<dbReference type="GO" id="GO:0006355">
    <property type="term" value="P:regulation of DNA-templated transcription"/>
    <property type="evidence" value="ECO:0007669"/>
    <property type="project" value="UniProtKB-ARBA"/>
</dbReference>
<dbReference type="OrthoDB" id="757982at2759"/>
<keyword evidence="7" id="KW-0804">Transcription</keyword>
<dbReference type="EMBL" id="CACSHJ010000095">
    <property type="protein sequence ID" value="CAA0397196.1"/>
    <property type="molecule type" value="Genomic_DNA"/>
</dbReference>
<evidence type="ECO:0000256" key="6">
    <source>
        <dbReference type="ARBA" id="ARBA00023125"/>
    </source>
</evidence>
<keyword evidence="3" id="KW-0863">Zinc-finger</keyword>
<dbReference type="GO" id="GO:0005634">
    <property type="term" value="C:nucleus"/>
    <property type="evidence" value="ECO:0007669"/>
    <property type="project" value="UniProtKB-SubCell"/>
</dbReference>
<evidence type="ECO:0000256" key="9">
    <source>
        <dbReference type="SAM" id="MobiDB-lite"/>
    </source>
</evidence>
<evidence type="ECO:0000259" key="11">
    <source>
        <dbReference type="PROSITE" id="PS51050"/>
    </source>
</evidence>
<feature type="region of interest" description="Disordered" evidence="9">
    <location>
        <begin position="740"/>
        <end position="766"/>
    </location>
</feature>
<feature type="compositionally biased region" description="Polar residues" evidence="9">
    <location>
        <begin position="814"/>
        <end position="836"/>
    </location>
</feature>
<dbReference type="PANTHER" id="PTHR46245:SF2">
    <property type="entry name" value="B3 DOMAIN-CONTAINING TRANSCRIPTION REPRESSOR VAL2"/>
    <property type="match status" value="1"/>
</dbReference>
<keyword evidence="8" id="KW-0539">Nucleus</keyword>
<dbReference type="Pfam" id="PF25813">
    <property type="entry name" value="zf_VAL1_N"/>
    <property type="match status" value="1"/>
</dbReference>
<evidence type="ECO:0000256" key="5">
    <source>
        <dbReference type="ARBA" id="ARBA00023015"/>
    </source>
</evidence>
<protein>
    <submittedName>
        <fullName evidence="12">Uncharacterized protein</fullName>
    </submittedName>
</protein>
<accession>A0A5S9XXU6</accession>
<dbReference type="PANTHER" id="PTHR46245">
    <property type="entry name" value="B3 DOMAIN-CONTAINING PROTEIN OS07G0563300"/>
    <property type="match status" value="1"/>
</dbReference>
<feature type="region of interest" description="Disordered" evidence="9">
    <location>
        <begin position="648"/>
        <end position="679"/>
    </location>
</feature>
<dbReference type="Gene3D" id="2.40.330.10">
    <property type="entry name" value="DNA-binding pseudobarrel domain"/>
    <property type="match status" value="1"/>
</dbReference>
<dbReference type="ExpressionAtlas" id="A0A5S9XXU6">
    <property type="expression patterns" value="baseline and differential"/>
</dbReference>
<dbReference type="PROSITE" id="PS50863">
    <property type="entry name" value="B3"/>
    <property type="match status" value="1"/>
</dbReference>
<gene>
    <name evidence="12" type="ORF">C24_LOCUS19906</name>
</gene>
<evidence type="ECO:0000256" key="2">
    <source>
        <dbReference type="ARBA" id="ARBA00022723"/>
    </source>
</evidence>
<dbReference type="CDD" id="cd10017">
    <property type="entry name" value="B3_DNA"/>
    <property type="match status" value="1"/>
</dbReference>